<dbReference type="HOGENOM" id="CLU_156279_0_1_1"/>
<proteinExistence type="inferred from homology"/>
<comment type="subcellular location">
    <subcellularLocation>
        <location evidence="1">Membrane</location>
        <topology evidence="1">Multi-pass membrane protein</topology>
    </subcellularLocation>
</comment>
<evidence type="ECO:0000256" key="6">
    <source>
        <dbReference type="ARBA" id="ARBA00023136"/>
    </source>
</evidence>
<evidence type="ECO:0008006" key="11">
    <source>
        <dbReference type="Google" id="ProtNLM"/>
    </source>
</evidence>
<sequence length="128" mass="13838">MNTDEARVSQDYRAIEEAQKDLFTHEDEAKAKNRPTVVPIFPSCVGILVVGIGMAFSLISSAALNPARDFGPRLMLAIVGYDGVFSANGHYFWIPIVAPIAGGIVGAAVYILLILAHHPTKVGPQRFF</sequence>
<evidence type="ECO:0000313" key="9">
    <source>
        <dbReference type="EnsemblProtists" id="PYU1_T012856"/>
    </source>
</evidence>
<dbReference type="GO" id="GO:0005886">
    <property type="term" value="C:plasma membrane"/>
    <property type="evidence" value="ECO:0007669"/>
    <property type="project" value="TreeGrafter"/>
</dbReference>
<keyword evidence="3 7" id="KW-0813">Transport</keyword>
<evidence type="ECO:0000313" key="10">
    <source>
        <dbReference type="Proteomes" id="UP000019132"/>
    </source>
</evidence>
<dbReference type="EnsemblProtists" id="PYU1_T012856">
    <property type="protein sequence ID" value="PYU1_T012856"/>
    <property type="gene ID" value="PYU1_G012829"/>
</dbReference>
<protein>
    <recommendedName>
        <fullName evidence="11">Aquaporin</fullName>
    </recommendedName>
</protein>
<dbReference type="Pfam" id="PF00230">
    <property type="entry name" value="MIP"/>
    <property type="match status" value="1"/>
</dbReference>
<dbReference type="InterPro" id="IPR050363">
    <property type="entry name" value="MIP/Aquaporin"/>
</dbReference>
<dbReference type="Gene3D" id="1.20.1080.10">
    <property type="entry name" value="Glycerol uptake facilitator protein"/>
    <property type="match status" value="1"/>
</dbReference>
<comment type="similarity">
    <text evidence="2 7">Belongs to the MIP/aquaporin (TC 1.A.8) family.</text>
</comment>
<keyword evidence="4 7" id="KW-0812">Transmembrane</keyword>
<dbReference type="PRINTS" id="PR00783">
    <property type="entry name" value="MINTRINSICP"/>
</dbReference>
<dbReference type="InParanoid" id="K3X6K7"/>
<dbReference type="VEuPathDB" id="FungiDB:PYU1_G012829"/>
<dbReference type="PANTHER" id="PTHR43829:SF9">
    <property type="entry name" value="AQUAPORIN-9"/>
    <property type="match status" value="1"/>
</dbReference>
<reference evidence="10" key="1">
    <citation type="journal article" date="2010" name="Genome Biol.">
        <title>Genome sequence of the necrotrophic plant pathogen Pythium ultimum reveals original pathogenicity mechanisms and effector repertoire.</title>
        <authorList>
            <person name="Levesque C.A."/>
            <person name="Brouwer H."/>
            <person name="Cano L."/>
            <person name="Hamilton J.P."/>
            <person name="Holt C."/>
            <person name="Huitema E."/>
            <person name="Raffaele S."/>
            <person name="Robideau G.P."/>
            <person name="Thines M."/>
            <person name="Win J."/>
            <person name="Zerillo M.M."/>
            <person name="Beakes G.W."/>
            <person name="Boore J.L."/>
            <person name="Busam D."/>
            <person name="Dumas B."/>
            <person name="Ferriera S."/>
            <person name="Fuerstenberg S.I."/>
            <person name="Gachon C.M."/>
            <person name="Gaulin E."/>
            <person name="Govers F."/>
            <person name="Grenville-Briggs L."/>
            <person name="Horner N."/>
            <person name="Hostetler J."/>
            <person name="Jiang R.H."/>
            <person name="Johnson J."/>
            <person name="Krajaejun T."/>
            <person name="Lin H."/>
            <person name="Meijer H.J."/>
            <person name="Moore B."/>
            <person name="Morris P."/>
            <person name="Phuntmart V."/>
            <person name="Puiu D."/>
            <person name="Shetty J."/>
            <person name="Stajich J.E."/>
            <person name="Tripathy S."/>
            <person name="Wawra S."/>
            <person name="van West P."/>
            <person name="Whitty B.R."/>
            <person name="Coutinho P.M."/>
            <person name="Henrissat B."/>
            <person name="Martin F."/>
            <person name="Thomas P.D."/>
            <person name="Tyler B.M."/>
            <person name="De Vries R.P."/>
            <person name="Kamoun S."/>
            <person name="Yandell M."/>
            <person name="Tisserat N."/>
            <person name="Buell C.R."/>
        </authorList>
    </citation>
    <scope>NUCLEOTIDE SEQUENCE</scope>
    <source>
        <strain evidence="10">DAOM:BR144</strain>
    </source>
</reference>
<evidence type="ECO:0000256" key="2">
    <source>
        <dbReference type="ARBA" id="ARBA00006175"/>
    </source>
</evidence>
<evidence type="ECO:0000256" key="5">
    <source>
        <dbReference type="ARBA" id="ARBA00022989"/>
    </source>
</evidence>
<dbReference type="InterPro" id="IPR023271">
    <property type="entry name" value="Aquaporin-like"/>
</dbReference>
<dbReference type="InterPro" id="IPR000425">
    <property type="entry name" value="MIP"/>
</dbReference>
<reference evidence="9" key="3">
    <citation type="submission" date="2015-02" db="UniProtKB">
        <authorList>
            <consortium name="EnsemblProtists"/>
        </authorList>
    </citation>
    <scope>IDENTIFICATION</scope>
    <source>
        <strain evidence="9">DAOM BR144</strain>
    </source>
</reference>
<evidence type="ECO:0000256" key="1">
    <source>
        <dbReference type="ARBA" id="ARBA00004141"/>
    </source>
</evidence>
<evidence type="ECO:0000256" key="4">
    <source>
        <dbReference type="ARBA" id="ARBA00022692"/>
    </source>
</evidence>
<keyword evidence="10" id="KW-1185">Reference proteome</keyword>
<dbReference type="eggNOG" id="KOG0224">
    <property type="taxonomic scope" value="Eukaryota"/>
</dbReference>
<evidence type="ECO:0000256" key="8">
    <source>
        <dbReference type="SAM" id="Phobius"/>
    </source>
</evidence>
<dbReference type="STRING" id="431595.K3X6K7"/>
<dbReference type="EMBL" id="GL376581">
    <property type="status" value="NOT_ANNOTATED_CDS"/>
    <property type="molecule type" value="Genomic_DNA"/>
</dbReference>
<reference evidence="10" key="2">
    <citation type="submission" date="2010-04" db="EMBL/GenBank/DDBJ databases">
        <authorList>
            <person name="Buell R."/>
            <person name="Hamilton J."/>
            <person name="Hostetler J."/>
        </authorList>
    </citation>
    <scope>NUCLEOTIDE SEQUENCE [LARGE SCALE GENOMIC DNA]</scope>
    <source>
        <strain evidence="10">DAOM:BR144</strain>
    </source>
</reference>
<name>K3X6K7_GLOUD</name>
<dbReference type="GO" id="GO:0015250">
    <property type="term" value="F:water channel activity"/>
    <property type="evidence" value="ECO:0007669"/>
    <property type="project" value="TreeGrafter"/>
</dbReference>
<dbReference type="SUPFAM" id="SSF81338">
    <property type="entry name" value="Aquaporin-like"/>
    <property type="match status" value="1"/>
</dbReference>
<dbReference type="PANTHER" id="PTHR43829">
    <property type="entry name" value="AQUAPORIN OR AQUAGLYCEROPORIN RELATED"/>
    <property type="match status" value="1"/>
</dbReference>
<dbReference type="GO" id="GO:0015254">
    <property type="term" value="F:glycerol channel activity"/>
    <property type="evidence" value="ECO:0007669"/>
    <property type="project" value="TreeGrafter"/>
</dbReference>
<keyword evidence="5 8" id="KW-1133">Transmembrane helix</keyword>
<organism evidence="9 10">
    <name type="scientific">Globisporangium ultimum (strain ATCC 200006 / CBS 805.95 / DAOM BR144)</name>
    <name type="common">Pythium ultimum</name>
    <dbReference type="NCBI Taxonomy" id="431595"/>
    <lineage>
        <taxon>Eukaryota</taxon>
        <taxon>Sar</taxon>
        <taxon>Stramenopiles</taxon>
        <taxon>Oomycota</taxon>
        <taxon>Peronosporomycetes</taxon>
        <taxon>Pythiales</taxon>
        <taxon>Pythiaceae</taxon>
        <taxon>Globisporangium</taxon>
    </lineage>
</organism>
<feature type="transmembrane region" description="Helical" evidence="8">
    <location>
        <begin position="91"/>
        <end position="116"/>
    </location>
</feature>
<dbReference type="Proteomes" id="UP000019132">
    <property type="component" value="Unassembled WGS sequence"/>
</dbReference>
<dbReference type="AlphaFoldDB" id="K3X6K7"/>
<evidence type="ECO:0000256" key="3">
    <source>
        <dbReference type="ARBA" id="ARBA00022448"/>
    </source>
</evidence>
<feature type="transmembrane region" description="Helical" evidence="8">
    <location>
        <begin position="40"/>
        <end position="64"/>
    </location>
</feature>
<accession>K3X6K7</accession>
<evidence type="ECO:0000256" key="7">
    <source>
        <dbReference type="RuleBase" id="RU000477"/>
    </source>
</evidence>
<keyword evidence="6 8" id="KW-0472">Membrane</keyword>